<gene>
    <name evidence="2" type="ORF">SCLAR_v1c04130</name>
</gene>
<evidence type="ECO:0000313" key="3">
    <source>
        <dbReference type="Proteomes" id="UP000231179"/>
    </source>
</evidence>
<feature type="transmembrane region" description="Helical" evidence="1">
    <location>
        <begin position="25"/>
        <end position="45"/>
    </location>
</feature>
<keyword evidence="1" id="KW-0472">Membrane</keyword>
<accession>A0A2K8KGC0</accession>
<sequence>MLIFKYKEICGDVFMKGYKKSSSATLSYSLVILALLVFLMLEVFHQYSWNYLDQIAYLIFNPASYLVLLLITVVVIFAQFTRLVSELNTSLRLAIFTKRFLLNKIIIKRVALIALITICCGSISFINFFSEVTLVSNYKAFVAMISLFSITLLFIAMLFGAVIFYVSKYEKSKVEQVLTEINFSFSNLADETPLCSTQLNKKYCEQDFNSFINVYMVNKNIDVLIQINITYAEYWSNLKKSKVPPLAVSFN</sequence>
<feature type="transmembrane region" description="Helical" evidence="1">
    <location>
        <begin position="141"/>
        <end position="166"/>
    </location>
</feature>
<reference evidence="2 3" key="1">
    <citation type="submission" date="2017-11" db="EMBL/GenBank/DDBJ databases">
        <title>Complete genome sequence of Spiroplasma clarkii CN-5 (DSM 19994).</title>
        <authorList>
            <person name="Tsai Y.-M."/>
            <person name="Chang A."/>
            <person name="Lo W.-S."/>
            <person name="Kuo C.-H."/>
        </authorList>
    </citation>
    <scope>NUCLEOTIDE SEQUENCE [LARGE SCALE GENOMIC DNA]</scope>
    <source>
        <strain evidence="2 3">CN-5</strain>
    </source>
</reference>
<feature type="transmembrane region" description="Helical" evidence="1">
    <location>
        <begin position="65"/>
        <end position="85"/>
    </location>
</feature>
<evidence type="ECO:0000313" key="2">
    <source>
        <dbReference type="EMBL" id="ATX70737.1"/>
    </source>
</evidence>
<name>A0A2K8KGC0_9MOLU</name>
<dbReference type="AlphaFoldDB" id="A0A2K8KGC0"/>
<proteinExistence type="predicted"/>
<keyword evidence="1" id="KW-1133">Transmembrane helix</keyword>
<evidence type="ECO:0000256" key="1">
    <source>
        <dbReference type="SAM" id="Phobius"/>
    </source>
</evidence>
<keyword evidence="1" id="KW-0812">Transmembrane</keyword>
<organism evidence="2 3">
    <name type="scientific">Spiroplasma clarkii</name>
    <dbReference type="NCBI Taxonomy" id="2139"/>
    <lineage>
        <taxon>Bacteria</taxon>
        <taxon>Bacillati</taxon>
        <taxon>Mycoplasmatota</taxon>
        <taxon>Mollicutes</taxon>
        <taxon>Entomoplasmatales</taxon>
        <taxon>Spiroplasmataceae</taxon>
        <taxon>Spiroplasma</taxon>
    </lineage>
</organism>
<keyword evidence="3" id="KW-1185">Reference proteome</keyword>
<dbReference type="EMBL" id="CP024870">
    <property type="protein sequence ID" value="ATX70737.1"/>
    <property type="molecule type" value="Genomic_DNA"/>
</dbReference>
<feature type="transmembrane region" description="Helical" evidence="1">
    <location>
        <begin position="106"/>
        <end position="129"/>
    </location>
</feature>
<dbReference type="Proteomes" id="UP000231179">
    <property type="component" value="Chromosome"/>
</dbReference>
<protein>
    <submittedName>
        <fullName evidence="2">Uncharacterized protein</fullName>
    </submittedName>
</protein>